<dbReference type="AlphaFoldDB" id="G7YU47"/>
<reference key="2">
    <citation type="submission" date="2011-10" db="EMBL/GenBank/DDBJ databases">
        <title>The genome and transcriptome sequence of Clonorchis sinensis provide insights into the carcinogenic liver fluke.</title>
        <authorList>
            <person name="Wang X."/>
            <person name="Huang Y."/>
            <person name="Chen W."/>
            <person name="Liu H."/>
            <person name="Guo L."/>
            <person name="Chen Y."/>
            <person name="Luo F."/>
            <person name="Zhou W."/>
            <person name="Sun J."/>
            <person name="Mao Q."/>
            <person name="Liang P."/>
            <person name="Zhou C."/>
            <person name="Tian Y."/>
            <person name="Men J."/>
            <person name="Lv X."/>
            <person name="Huang L."/>
            <person name="Zhou J."/>
            <person name="Hu Y."/>
            <person name="Li R."/>
            <person name="Zhang F."/>
            <person name="Lei H."/>
            <person name="Li X."/>
            <person name="Hu X."/>
            <person name="Liang C."/>
            <person name="Xu J."/>
            <person name="Wu Z."/>
            <person name="Yu X."/>
        </authorList>
    </citation>
    <scope>NUCLEOTIDE SEQUENCE</scope>
    <source>
        <strain>Henan</strain>
    </source>
</reference>
<proteinExistence type="predicted"/>
<evidence type="ECO:0000313" key="2">
    <source>
        <dbReference type="EMBL" id="GAA56477.1"/>
    </source>
</evidence>
<dbReference type="Proteomes" id="UP000008909">
    <property type="component" value="Unassembled WGS sequence"/>
</dbReference>
<gene>
    <name evidence="2" type="ORF">CLF_110967</name>
</gene>
<name>G7YU47_CLOSI</name>
<organism evidence="2 3">
    <name type="scientific">Clonorchis sinensis</name>
    <name type="common">Chinese liver fluke</name>
    <dbReference type="NCBI Taxonomy" id="79923"/>
    <lineage>
        <taxon>Eukaryota</taxon>
        <taxon>Metazoa</taxon>
        <taxon>Spiralia</taxon>
        <taxon>Lophotrochozoa</taxon>
        <taxon>Platyhelminthes</taxon>
        <taxon>Trematoda</taxon>
        <taxon>Digenea</taxon>
        <taxon>Opisthorchiida</taxon>
        <taxon>Opisthorchiata</taxon>
        <taxon>Opisthorchiidae</taxon>
        <taxon>Clonorchis</taxon>
    </lineage>
</organism>
<feature type="compositionally biased region" description="Polar residues" evidence="1">
    <location>
        <begin position="10"/>
        <end position="24"/>
    </location>
</feature>
<reference evidence="2" key="1">
    <citation type="journal article" date="2011" name="Genome Biol.">
        <title>The draft genome of the carcinogenic human liver fluke Clonorchis sinensis.</title>
        <authorList>
            <person name="Wang X."/>
            <person name="Chen W."/>
            <person name="Huang Y."/>
            <person name="Sun J."/>
            <person name="Men J."/>
            <person name="Liu H."/>
            <person name="Luo F."/>
            <person name="Guo L."/>
            <person name="Lv X."/>
            <person name="Deng C."/>
            <person name="Zhou C."/>
            <person name="Fan Y."/>
            <person name="Li X."/>
            <person name="Huang L."/>
            <person name="Hu Y."/>
            <person name="Liang C."/>
            <person name="Hu X."/>
            <person name="Xu J."/>
            <person name="Yu X."/>
        </authorList>
    </citation>
    <scope>NUCLEOTIDE SEQUENCE [LARGE SCALE GENOMIC DNA]</scope>
    <source>
        <strain evidence="2">Henan</strain>
    </source>
</reference>
<keyword evidence="3" id="KW-1185">Reference proteome</keyword>
<sequence length="78" mass="8746">MWEHRHGCSDSVTAESRTYHSTRSDVTGLSTLVEPTLSRADQASENPNTTPRGLCFGRYLTIRLFRRSDSSTNLPLTC</sequence>
<protein>
    <submittedName>
        <fullName evidence="2">Uncharacterized protein</fullName>
    </submittedName>
</protein>
<evidence type="ECO:0000313" key="3">
    <source>
        <dbReference type="Proteomes" id="UP000008909"/>
    </source>
</evidence>
<feature type="region of interest" description="Disordered" evidence="1">
    <location>
        <begin position="1"/>
        <end position="24"/>
    </location>
</feature>
<evidence type="ECO:0000256" key="1">
    <source>
        <dbReference type="SAM" id="MobiDB-lite"/>
    </source>
</evidence>
<accession>G7YU47</accession>
<dbReference type="EMBL" id="DF144268">
    <property type="protein sequence ID" value="GAA56477.1"/>
    <property type="molecule type" value="Genomic_DNA"/>
</dbReference>